<protein>
    <submittedName>
        <fullName evidence="5">Purine catabolism regulator</fullName>
    </submittedName>
</protein>
<dbReference type="Gene3D" id="1.10.10.2840">
    <property type="entry name" value="PucR C-terminal helix-turn-helix domain"/>
    <property type="match status" value="1"/>
</dbReference>
<keyword evidence="6" id="KW-1185">Reference proteome</keyword>
<dbReference type="InterPro" id="IPR042070">
    <property type="entry name" value="PucR_C-HTH_sf"/>
</dbReference>
<dbReference type="AlphaFoldDB" id="A0A840IF45"/>
<dbReference type="RefSeq" id="WP_183342572.1">
    <property type="nucleotide sequence ID" value="NZ_JACHNU010000003.1"/>
</dbReference>
<comment type="caution">
    <text evidence="5">The sequence shown here is derived from an EMBL/GenBank/DDBJ whole genome shotgun (WGS) entry which is preliminary data.</text>
</comment>
<evidence type="ECO:0000313" key="6">
    <source>
        <dbReference type="Proteomes" id="UP000585272"/>
    </source>
</evidence>
<name>A0A840IF45_9ACTN</name>
<dbReference type="InterPro" id="IPR025736">
    <property type="entry name" value="PucR_C-HTH_dom"/>
</dbReference>
<evidence type="ECO:0000259" key="4">
    <source>
        <dbReference type="Pfam" id="PF17853"/>
    </source>
</evidence>
<evidence type="ECO:0000259" key="2">
    <source>
        <dbReference type="Pfam" id="PF07905"/>
    </source>
</evidence>
<feature type="domain" description="PucR C-terminal helix-turn-helix" evidence="3">
    <location>
        <begin position="487"/>
        <end position="544"/>
    </location>
</feature>
<comment type="similarity">
    <text evidence="1">Belongs to the CdaR family.</text>
</comment>
<dbReference type="PANTHER" id="PTHR33744">
    <property type="entry name" value="CARBOHYDRATE DIACID REGULATOR"/>
    <property type="match status" value="1"/>
</dbReference>
<organism evidence="5 6">
    <name type="scientific">Conexibacter arvalis</name>
    <dbReference type="NCBI Taxonomy" id="912552"/>
    <lineage>
        <taxon>Bacteria</taxon>
        <taxon>Bacillati</taxon>
        <taxon>Actinomycetota</taxon>
        <taxon>Thermoleophilia</taxon>
        <taxon>Solirubrobacterales</taxon>
        <taxon>Conexibacteraceae</taxon>
        <taxon>Conexibacter</taxon>
    </lineage>
</organism>
<sequence length="551" mass="59177">MLTVRELFRDIDIRLLAGEQGIDAPVRWVHITELEDPTPWLSGGELLLTTGMQLGSADRQRAFVLRLADHGLAGLGFGTGFAHERVPEALVEAAAERGLPLYEIPYAVPFIAITETAFSRLVNEQYAVLRRAIAAHERLERIVLSERGIDAVAGALATLIGGAVLVFDARGGLLAQRSFRAEVDDETVASLEKELRERTRGGPDAGGRRGFAPSAGAFGGRALALPVGAGGRRDGEADGAPLLQAWLVAAKDGGALTEFDRLTLHQAVTIVALELLRRRVAEDTERRLAGDVLSAVVSGELRGPDLKRRLEPFGLGARVGVIVLTPPRPGAGGLAAAEAALGAALRSEAADGLVAVHDGLVGALVPGYDEDELFALARRIAERATRTLGASLRLGAGRAVDSADARRAFHEARCALEALALAQPHGDGDVDRGAADGASARTTVATYRDLGSFQLLLSLQDDDALRLFCDSILSPIEESEGAYGGELMRSLEAFIEENGQWERAAKRLYCHRHTLRYRIRRVEELTGRSMGSARDRIEFWLALRGRELVRD</sequence>
<gene>
    <name evidence="5" type="ORF">BDZ31_002524</name>
</gene>
<dbReference type="PANTHER" id="PTHR33744:SF1">
    <property type="entry name" value="DNA-BINDING TRANSCRIPTIONAL ACTIVATOR ADER"/>
    <property type="match status" value="1"/>
</dbReference>
<proteinExistence type="inferred from homology"/>
<dbReference type="Pfam" id="PF07905">
    <property type="entry name" value="PucR"/>
    <property type="match status" value="1"/>
</dbReference>
<evidence type="ECO:0000313" key="5">
    <source>
        <dbReference type="EMBL" id="MBB4662935.1"/>
    </source>
</evidence>
<dbReference type="Pfam" id="PF17853">
    <property type="entry name" value="GGDEF_2"/>
    <property type="match status" value="1"/>
</dbReference>
<evidence type="ECO:0000259" key="3">
    <source>
        <dbReference type="Pfam" id="PF13556"/>
    </source>
</evidence>
<evidence type="ECO:0000256" key="1">
    <source>
        <dbReference type="ARBA" id="ARBA00006754"/>
    </source>
</evidence>
<feature type="domain" description="Purine catabolism PurC-like" evidence="2">
    <location>
        <begin position="13"/>
        <end position="120"/>
    </location>
</feature>
<dbReference type="Proteomes" id="UP000585272">
    <property type="component" value="Unassembled WGS sequence"/>
</dbReference>
<reference evidence="5 6" key="1">
    <citation type="submission" date="2020-08" db="EMBL/GenBank/DDBJ databases">
        <title>Genomic Encyclopedia of Archaeal and Bacterial Type Strains, Phase II (KMG-II): from individual species to whole genera.</title>
        <authorList>
            <person name="Goeker M."/>
        </authorList>
    </citation>
    <scope>NUCLEOTIDE SEQUENCE [LARGE SCALE GENOMIC DNA]</scope>
    <source>
        <strain evidence="5 6">DSM 23288</strain>
    </source>
</reference>
<dbReference type="InterPro" id="IPR012914">
    <property type="entry name" value="PucR_dom"/>
</dbReference>
<dbReference type="InterPro" id="IPR041522">
    <property type="entry name" value="CdaR_GGDEF"/>
</dbReference>
<feature type="domain" description="CdaR GGDEF-like" evidence="4">
    <location>
        <begin position="305"/>
        <end position="418"/>
    </location>
</feature>
<dbReference type="EMBL" id="JACHNU010000003">
    <property type="protein sequence ID" value="MBB4662935.1"/>
    <property type="molecule type" value="Genomic_DNA"/>
</dbReference>
<dbReference type="Pfam" id="PF13556">
    <property type="entry name" value="HTH_30"/>
    <property type="match status" value="1"/>
</dbReference>
<dbReference type="InterPro" id="IPR051448">
    <property type="entry name" value="CdaR-like_regulators"/>
</dbReference>
<accession>A0A840IF45</accession>